<keyword evidence="2" id="KW-1185">Reference proteome</keyword>
<comment type="caution">
    <text evidence="1">The sequence shown here is derived from an EMBL/GenBank/DDBJ whole genome shotgun (WGS) entry which is preliminary data.</text>
</comment>
<feature type="non-terminal residue" evidence="1">
    <location>
        <position position="239"/>
    </location>
</feature>
<sequence>MAEQHHYISFRDFDKLNSTPPTSQTSKKWFRLGFPWLYKRTVSRGEAAGSSAKPFNLPSVNTIPPTPDVPLRDNSGGSFKNAGLKLDQFTALTRTDTDTSTAVGSNQPQPYITTESVPPSRRSSFTVTPSSSRAPSVRSFRGDSADILDSPFYQHRPQTPLAPQRIRRRAGTLFHDPPSLSRSDRFLHPSRANESRARIPTESDAFSFSSLSKSTSMGNIFRRKSYSRDRDFWMKDETT</sequence>
<gene>
    <name evidence="1" type="ORF">EV182_002811</name>
</gene>
<accession>A0ACC1HHH5</accession>
<organism evidence="1 2">
    <name type="scientific">Spiromyces aspiralis</name>
    <dbReference type="NCBI Taxonomy" id="68401"/>
    <lineage>
        <taxon>Eukaryota</taxon>
        <taxon>Fungi</taxon>
        <taxon>Fungi incertae sedis</taxon>
        <taxon>Zoopagomycota</taxon>
        <taxon>Kickxellomycotina</taxon>
        <taxon>Kickxellomycetes</taxon>
        <taxon>Kickxellales</taxon>
        <taxon>Kickxellaceae</taxon>
        <taxon>Spiromyces</taxon>
    </lineage>
</organism>
<reference evidence="1" key="1">
    <citation type="submission" date="2022-06" db="EMBL/GenBank/DDBJ databases">
        <title>Phylogenomic reconstructions and comparative analyses of Kickxellomycotina fungi.</title>
        <authorList>
            <person name="Reynolds N.K."/>
            <person name="Stajich J.E."/>
            <person name="Barry K."/>
            <person name="Grigoriev I.V."/>
            <person name="Crous P."/>
            <person name="Smith M.E."/>
        </authorList>
    </citation>
    <scope>NUCLEOTIDE SEQUENCE</scope>
    <source>
        <strain evidence="1">RSA 2271</strain>
    </source>
</reference>
<name>A0ACC1HHH5_9FUNG</name>
<evidence type="ECO:0000313" key="1">
    <source>
        <dbReference type="EMBL" id="KAJ1674667.1"/>
    </source>
</evidence>
<dbReference type="Proteomes" id="UP001145114">
    <property type="component" value="Unassembled WGS sequence"/>
</dbReference>
<evidence type="ECO:0000313" key="2">
    <source>
        <dbReference type="Proteomes" id="UP001145114"/>
    </source>
</evidence>
<dbReference type="EMBL" id="JAMZIH010005777">
    <property type="protein sequence ID" value="KAJ1674667.1"/>
    <property type="molecule type" value="Genomic_DNA"/>
</dbReference>
<protein>
    <submittedName>
        <fullName evidence="1">Uncharacterized protein</fullName>
    </submittedName>
</protein>
<proteinExistence type="predicted"/>